<gene>
    <name evidence="3" type="primary">ABCC12_5</name>
    <name evidence="2" type="synonym">ABCC12_1</name>
    <name evidence="3" type="ORF">CK203_026789</name>
    <name evidence="2" type="ORF">CK203_101522</name>
</gene>
<name>A0A438IPC2_VITVI</name>
<dbReference type="AlphaFoldDB" id="A0A438IPC2"/>
<sequence>MMAFGPLVWYCRPVEHGVWAKAEGSAFGAYTPCGVCTLVVCISHLVLLALCSCRLWLIKMDFKVQRFCLRSNYYNYMLGFLAFCCTAEPLLRLIMGVSVFNLDGQTEMAPFEIKSLVLIDPFPFFRNPMIIGLGLKGILGYIGILDS</sequence>
<keyword evidence="1" id="KW-1133">Transmembrane helix</keyword>
<dbReference type="EMBL" id="QGNW01001482">
    <property type="protein sequence ID" value="RVW39453.1"/>
    <property type="molecule type" value="Genomic_DNA"/>
</dbReference>
<feature type="transmembrane region" description="Helical" evidence="1">
    <location>
        <begin position="29"/>
        <end position="57"/>
    </location>
</feature>
<feature type="transmembrane region" description="Helical" evidence="1">
    <location>
        <begin position="124"/>
        <end position="144"/>
    </location>
</feature>
<reference evidence="3 4" key="1">
    <citation type="journal article" date="2018" name="PLoS Genet.">
        <title>Population sequencing reveals clonal diversity and ancestral inbreeding in the grapevine cultivar Chardonnay.</title>
        <authorList>
            <person name="Roach M.J."/>
            <person name="Johnson D.L."/>
            <person name="Bohlmann J."/>
            <person name="van Vuuren H.J."/>
            <person name="Jones S.J."/>
            <person name="Pretorius I.S."/>
            <person name="Schmidt S.A."/>
            <person name="Borneman A.R."/>
        </authorList>
    </citation>
    <scope>NUCLEOTIDE SEQUENCE [LARGE SCALE GENOMIC DNA]</scope>
    <source>
        <strain evidence="4">cv. Chardonnay</strain>
        <strain evidence="3">I10V1</strain>
        <tissue evidence="3">Leaf</tissue>
    </source>
</reference>
<organism evidence="3 4">
    <name type="scientific">Vitis vinifera</name>
    <name type="common">Grape</name>
    <dbReference type="NCBI Taxonomy" id="29760"/>
    <lineage>
        <taxon>Eukaryota</taxon>
        <taxon>Viridiplantae</taxon>
        <taxon>Streptophyta</taxon>
        <taxon>Embryophyta</taxon>
        <taxon>Tracheophyta</taxon>
        <taxon>Spermatophyta</taxon>
        <taxon>Magnoliopsida</taxon>
        <taxon>eudicotyledons</taxon>
        <taxon>Gunneridae</taxon>
        <taxon>Pentapetalae</taxon>
        <taxon>rosids</taxon>
        <taxon>Vitales</taxon>
        <taxon>Vitaceae</taxon>
        <taxon>Viteae</taxon>
        <taxon>Vitis</taxon>
    </lineage>
</organism>
<evidence type="ECO:0000313" key="4">
    <source>
        <dbReference type="Proteomes" id="UP000288805"/>
    </source>
</evidence>
<accession>A0A438IPC2</accession>
<evidence type="ECO:0000256" key="1">
    <source>
        <dbReference type="SAM" id="Phobius"/>
    </source>
</evidence>
<comment type="caution">
    <text evidence="3">The sequence shown here is derived from an EMBL/GenBank/DDBJ whole genome shotgun (WGS) entry which is preliminary data.</text>
</comment>
<evidence type="ECO:0000313" key="2">
    <source>
        <dbReference type="EMBL" id="RVW39453.1"/>
    </source>
</evidence>
<proteinExistence type="predicted"/>
<feature type="transmembrane region" description="Helical" evidence="1">
    <location>
        <begin position="78"/>
        <end position="100"/>
    </location>
</feature>
<keyword evidence="1" id="KW-0812">Transmembrane</keyword>
<dbReference type="EMBL" id="QGNW01000093">
    <property type="protein sequence ID" value="RVW98546.1"/>
    <property type="molecule type" value="Genomic_DNA"/>
</dbReference>
<keyword evidence="1" id="KW-0472">Membrane</keyword>
<evidence type="ECO:0000313" key="3">
    <source>
        <dbReference type="EMBL" id="RVW98546.1"/>
    </source>
</evidence>
<dbReference type="Proteomes" id="UP000288805">
    <property type="component" value="Unassembled WGS sequence"/>
</dbReference>
<protein>
    <submittedName>
        <fullName evidence="3">ABC transporter C family member 12</fullName>
    </submittedName>
</protein>